<comment type="subcellular location">
    <subcellularLocation>
        <location evidence="1">Cell membrane</location>
        <topology evidence="1">Multi-pass membrane protein</topology>
    </subcellularLocation>
</comment>
<evidence type="ECO:0000256" key="3">
    <source>
        <dbReference type="ARBA" id="ARBA00022692"/>
    </source>
</evidence>
<proteinExistence type="predicted"/>
<feature type="domain" description="CNNM transmembrane" evidence="11">
    <location>
        <begin position="1"/>
        <end position="198"/>
    </location>
</feature>
<evidence type="ECO:0000313" key="13">
    <source>
        <dbReference type="Proteomes" id="UP001209083"/>
    </source>
</evidence>
<dbReference type="PROSITE" id="PS51371">
    <property type="entry name" value="CBS"/>
    <property type="match status" value="2"/>
</dbReference>
<keyword evidence="7" id="KW-0129">CBS domain</keyword>
<feature type="domain" description="CBS" evidence="10">
    <location>
        <begin position="216"/>
        <end position="276"/>
    </location>
</feature>
<dbReference type="Pfam" id="PF01595">
    <property type="entry name" value="CNNM"/>
    <property type="match status" value="1"/>
</dbReference>
<evidence type="ECO:0000256" key="4">
    <source>
        <dbReference type="ARBA" id="ARBA00022737"/>
    </source>
</evidence>
<feature type="domain" description="CBS" evidence="10">
    <location>
        <begin position="282"/>
        <end position="339"/>
    </location>
</feature>
<dbReference type="CDD" id="cd04590">
    <property type="entry name" value="CBS_pair_CorC_HlyC_assoc"/>
    <property type="match status" value="1"/>
</dbReference>
<keyword evidence="13" id="KW-1185">Reference proteome</keyword>
<accession>A0ABY8QYT5</accession>
<dbReference type="PROSITE" id="PS51846">
    <property type="entry name" value="CNNM"/>
    <property type="match status" value="1"/>
</dbReference>
<evidence type="ECO:0000256" key="6">
    <source>
        <dbReference type="ARBA" id="ARBA00023136"/>
    </source>
</evidence>
<keyword evidence="2" id="KW-1003">Cell membrane</keyword>
<feature type="transmembrane region" description="Helical" evidence="9">
    <location>
        <begin position="52"/>
        <end position="74"/>
    </location>
</feature>
<evidence type="ECO:0000256" key="8">
    <source>
        <dbReference type="PROSITE-ProRule" id="PRU01193"/>
    </source>
</evidence>
<dbReference type="InterPro" id="IPR051676">
    <property type="entry name" value="UPF0053_domain"/>
</dbReference>
<evidence type="ECO:0000259" key="10">
    <source>
        <dbReference type="PROSITE" id="PS51371"/>
    </source>
</evidence>
<organism evidence="12 13">
    <name type="scientific">Saxibacter everestensis</name>
    <dbReference type="NCBI Taxonomy" id="2909229"/>
    <lineage>
        <taxon>Bacteria</taxon>
        <taxon>Bacillati</taxon>
        <taxon>Actinomycetota</taxon>
        <taxon>Actinomycetes</taxon>
        <taxon>Micrococcales</taxon>
        <taxon>Brevibacteriaceae</taxon>
        <taxon>Saxibacter</taxon>
    </lineage>
</organism>
<name>A0ABY8QYT5_9MICO</name>
<evidence type="ECO:0000256" key="1">
    <source>
        <dbReference type="ARBA" id="ARBA00004651"/>
    </source>
</evidence>
<feature type="transmembrane region" description="Helical" evidence="9">
    <location>
        <begin position="86"/>
        <end position="111"/>
    </location>
</feature>
<keyword evidence="4" id="KW-0677">Repeat</keyword>
<sequence length="348" mass="37787">MGIVWLVILLAANAFFVAAEFAVVAARRSQIEPQAKAGSRAAKTTLWAMEHVSLMLAVCQLGITVCSLLILNVSEPAIHHLFQGPLALLGIPEAAVDVIAFALALVIVTYLHVVVGEMIPKNISLAVSDRAALLLAPPLVMIGRVFRFVIVPLNAAANGLLKLFRVDTKDEVNSTFTVEEVQSIVSESMKEGKLTDEMGLLSGALEFSEYSAGDVMVTKDKLVTIAVGCTPEEVERLVGQTGFSRFLLEDDDGDLVGYLHLKDVLYADDEAYTHREPVPEKRFRALVNVALTDEVEDALATMQRSGSHVARVLDAEGTTHGVVFLEDVLEELVGEVHDAMQRERARLT</sequence>
<evidence type="ECO:0000313" key="12">
    <source>
        <dbReference type="EMBL" id="WGW14073.1"/>
    </source>
</evidence>
<dbReference type="InterPro" id="IPR044751">
    <property type="entry name" value="Ion_transp-like_CBS"/>
</dbReference>
<evidence type="ECO:0000256" key="2">
    <source>
        <dbReference type="ARBA" id="ARBA00022475"/>
    </source>
</evidence>
<protein>
    <submittedName>
        <fullName evidence="12">Hemolysin family protein</fullName>
    </submittedName>
</protein>
<evidence type="ECO:0000256" key="7">
    <source>
        <dbReference type="PROSITE-ProRule" id="PRU00703"/>
    </source>
</evidence>
<dbReference type="Proteomes" id="UP001209083">
    <property type="component" value="Chromosome"/>
</dbReference>
<dbReference type="Gene3D" id="3.10.580.10">
    <property type="entry name" value="CBS-domain"/>
    <property type="match status" value="1"/>
</dbReference>
<gene>
    <name evidence="12" type="ORF">LWF01_10145</name>
</gene>
<keyword evidence="6 8" id="KW-0472">Membrane</keyword>
<dbReference type="PANTHER" id="PTHR43099:SF4">
    <property type="entry name" value="INTEGRAL MEMBRANE PROTEIN"/>
    <property type="match status" value="1"/>
</dbReference>
<dbReference type="SUPFAM" id="SSF54631">
    <property type="entry name" value="CBS-domain pair"/>
    <property type="match status" value="1"/>
</dbReference>
<evidence type="ECO:0000259" key="11">
    <source>
        <dbReference type="PROSITE" id="PS51846"/>
    </source>
</evidence>
<dbReference type="EMBL" id="CP090958">
    <property type="protein sequence ID" value="WGW14073.1"/>
    <property type="molecule type" value="Genomic_DNA"/>
</dbReference>
<dbReference type="PANTHER" id="PTHR43099">
    <property type="entry name" value="UPF0053 PROTEIN YRKA"/>
    <property type="match status" value="1"/>
</dbReference>
<evidence type="ECO:0000256" key="9">
    <source>
        <dbReference type="SAM" id="Phobius"/>
    </source>
</evidence>
<dbReference type="InterPro" id="IPR002550">
    <property type="entry name" value="CNNM"/>
</dbReference>
<dbReference type="InterPro" id="IPR046342">
    <property type="entry name" value="CBS_dom_sf"/>
</dbReference>
<keyword evidence="5 8" id="KW-1133">Transmembrane helix</keyword>
<dbReference type="Pfam" id="PF00571">
    <property type="entry name" value="CBS"/>
    <property type="match status" value="2"/>
</dbReference>
<keyword evidence="3 8" id="KW-0812">Transmembrane</keyword>
<dbReference type="InterPro" id="IPR000644">
    <property type="entry name" value="CBS_dom"/>
</dbReference>
<reference evidence="12 13" key="1">
    <citation type="submission" date="2023-05" db="EMBL/GenBank/DDBJ databases">
        <title>Lithophilousrod everest ZFBP1038 complete genpme.</title>
        <authorList>
            <person name="Tian M."/>
        </authorList>
    </citation>
    <scope>NUCLEOTIDE SEQUENCE [LARGE SCALE GENOMIC DNA]</scope>
    <source>
        <strain evidence="12 13">ZFBP1038</strain>
    </source>
</reference>
<evidence type="ECO:0000256" key="5">
    <source>
        <dbReference type="ARBA" id="ARBA00022989"/>
    </source>
</evidence>